<accession>A0AAD7C6T4</accession>
<dbReference type="AlphaFoldDB" id="A0AAD7C6T4"/>
<keyword evidence="2" id="KW-1185">Reference proteome</keyword>
<dbReference type="EMBL" id="JARKIE010000423">
    <property type="protein sequence ID" value="KAJ7640638.1"/>
    <property type="molecule type" value="Genomic_DNA"/>
</dbReference>
<comment type="caution">
    <text evidence="1">The sequence shown here is derived from an EMBL/GenBank/DDBJ whole genome shotgun (WGS) entry which is preliminary data.</text>
</comment>
<name>A0AAD7C6T4_MYCRO</name>
<sequence>MYVFWTPEGPGAYTTKAATIEVLKPASKWDGQPEYLPIWKVPCYFPRSNRAVLLVGPYPLYRRKDVLKIRPVEKTRDIPQRCDRLATTPEFIRDMWQQFWGGTHGPARKEILIAFEEDYDQTQAINGPEQLEVDDKVWPGMAEFERVRADSSWSYSTVGERHDH</sequence>
<gene>
    <name evidence="1" type="ORF">B0H17DRAFT_1148902</name>
</gene>
<reference evidence="1" key="1">
    <citation type="submission" date="2023-03" db="EMBL/GenBank/DDBJ databases">
        <title>Massive genome expansion in bonnet fungi (Mycena s.s.) driven by repeated elements and novel gene families across ecological guilds.</title>
        <authorList>
            <consortium name="Lawrence Berkeley National Laboratory"/>
            <person name="Harder C.B."/>
            <person name="Miyauchi S."/>
            <person name="Viragh M."/>
            <person name="Kuo A."/>
            <person name="Thoen E."/>
            <person name="Andreopoulos B."/>
            <person name="Lu D."/>
            <person name="Skrede I."/>
            <person name="Drula E."/>
            <person name="Henrissat B."/>
            <person name="Morin E."/>
            <person name="Kohler A."/>
            <person name="Barry K."/>
            <person name="LaButti K."/>
            <person name="Morin E."/>
            <person name="Salamov A."/>
            <person name="Lipzen A."/>
            <person name="Mereny Z."/>
            <person name="Hegedus B."/>
            <person name="Baldrian P."/>
            <person name="Stursova M."/>
            <person name="Weitz H."/>
            <person name="Taylor A."/>
            <person name="Grigoriev I.V."/>
            <person name="Nagy L.G."/>
            <person name="Martin F."/>
            <person name="Kauserud H."/>
        </authorList>
    </citation>
    <scope>NUCLEOTIDE SEQUENCE</scope>
    <source>
        <strain evidence="1">CBHHK067</strain>
    </source>
</reference>
<proteinExistence type="predicted"/>
<evidence type="ECO:0000313" key="1">
    <source>
        <dbReference type="EMBL" id="KAJ7640638.1"/>
    </source>
</evidence>
<evidence type="ECO:0000313" key="2">
    <source>
        <dbReference type="Proteomes" id="UP001221757"/>
    </source>
</evidence>
<protein>
    <submittedName>
        <fullName evidence="1">Uncharacterized protein</fullName>
    </submittedName>
</protein>
<dbReference type="Proteomes" id="UP001221757">
    <property type="component" value="Unassembled WGS sequence"/>
</dbReference>
<organism evidence="1 2">
    <name type="scientific">Mycena rosella</name>
    <name type="common">Pink bonnet</name>
    <name type="synonym">Agaricus rosellus</name>
    <dbReference type="NCBI Taxonomy" id="1033263"/>
    <lineage>
        <taxon>Eukaryota</taxon>
        <taxon>Fungi</taxon>
        <taxon>Dikarya</taxon>
        <taxon>Basidiomycota</taxon>
        <taxon>Agaricomycotina</taxon>
        <taxon>Agaricomycetes</taxon>
        <taxon>Agaricomycetidae</taxon>
        <taxon>Agaricales</taxon>
        <taxon>Marasmiineae</taxon>
        <taxon>Mycenaceae</taxon>
        <taxon>Mycena</taxon>
    </lineage>
</organism>